<dbReference type="PROSITE" id="PS50280">
    <property type="entry name" value="SET"/>
    <property type="match status" value="1"/>
</dbReference>
<reference evidence="3 4" key="1">
    <citation type="submission" date="2018-09" db="EMBL/GenBank/DDBJ databases">
        <title>Genomic investigation of the strawberry pathogen Phytophthora fragariae indicates pathogenicity is determined by transcriptional variation in three key races.</title>
        <authorList>
            <person name="Adams T.M."/>
            <person name="Armitage A.D."/>
            <person name="Sobczyk M.K."/>
            <person name="Bates H.J."/>
            <person name="Dunwell J.M."/>
            <person name="Nellist C.F."/>
            <person name="Harrison R.J."/>
        </authorList>
    </citation>
    <scope>NUCLEOTIDE SEQUENCE [LARGE SCALE GENOMIC DNA]</scope>
    <source>
        <strain evidence="3 4">SCRP249</strain>
    </source>
</reference>
<dbReference type="InterPro" id="IPR046341">
    <property type="entry name" value="SET_dom_sf"/>
</dbReference>
<dbReference type="SUPFAM" id="SSF82199">
    <property type="entry name" value="SET domain"/>
    <property type="match status" value="1"/>
</dbReference>
<feature type="region of interest" description="Disordered" evidence="1">
    <location>
        <begin position="479"/>
        <end position="563"/>
    </location>
</feature>
<feature type="compositionally biased region" description="Low complexity" evidence="1">
    <location>
        <begin position="522"/>
        <end position="543"/>
    </location>
</feature>
<name>A0A6A3MVF0_9STRA</name>
<feature type="compositionally biased region" description="Low complexity" evidence="1">
    <location>
        <begin position="497"/>
        <end position="508"/>
    </location>
</feature>
<accession>A0A6A3MVF0</accession>
<feature type="region of interest" description="Disordered" evidence="1">
    <location>
        <begin position="635"/>
        <end position="661"/>
    </location>
</feature>
<dbReference type="EMBL" id="QXFV01000503">
    <property type="protein sequence ID" value="KAE9035675.1"/>
    <property type="molecule type" value="Genomic_DNA"/>
</dbReference>
<feature type="compositionally biased region" description="Basic and acidic residues" evidence="1">
    <location>
        <begin position="39"/>
        <end position="48"/>
    </location>
</feature>
<evidence type="ECO:0000313" key="4">
    <source>
        <dbReference type="Proteomes" id="UP000429607"/>
    </source>
</evidence>
<protein>
    <recommendedName>
        <fullName evidence="2">SET domain-containing protein</fullName>
    </recommendedName>
</protein>
<organism evidence="3 4">
    <name type="scientific">Phytophthora rubi</name>
    <dbReference type="NCBI Taxonomy" id="129364"/>
    <lineage>
        <taxon>Eukaryota</taxon>
        <taxon>Sar</taxon>
        <taxon>Stramenopiles</taxon>
        <taxon>Oomycota</taxon>
        <taxon>Peronosporomycetes</taxon>
        <taxon>Peronosporales</taxon>
        <taxon>Peronosporaceae</taxon>
        <taxon>Phytophthora</taxon>
    </lineage>
</organism>
<evidence type="ECO:0000256" key="1">
    <source>
        <dbReference type="SAM" id="MobiDB-lite"/>
    </source>
</evidence>
<evidence type="ECO:0000313" key="3">
    <source>
        <dbReference type="EMBL" id="KAE9035675.1"/>
    </source>
</evidence>
<feature type="domain" description="SET" evidence="2">
    <location>
        <begin position="258"/>
        <end position="369"/>
    </location>
</feature>
<dbReference type="InterPro" id="IPR001214">
    <property type="entry name" value="SET_dom"/>
</dbReference>
<dbReference type="Proteomes" id="UP000429607">
    <property type="component" value="Unassembled WGS sequence"/>
</dbReference>
<dbReference type="AlphaFoldDB" id="A0A6A3MVF0"/>
<feature type="region of interest" description="Disordered" evidence="1">
    <location>
        <begin position="27"/>
        <end position="83"/>
    </location>
</feature>
<dbReference type="Gene3D" id="2.170.270.10">
    <property type="entry name" value="SET domain"/>
    <property type="match status" value="1"/>
</dbReference>
<feature type="region of interest" description="Disordered" evidence="1">
    <location>
        <begin position="381"/>
        <end position="466"/>
    </location>
</feature>
<proteinExistence type="predicted"/>
<evidence type="ECO:0000259" key="2">
    <source>
        <dbReference type="PROSITE" id="PS50280"/>
    </source>
</evidence>
<feature type="compositionally biased region" description="Low complexity" evidence="1">
    <location>
        <begin position="404"/>
        <end position="427"/>
    </location>
</feature>
<gene>
    <name evidence="3" type="ORF">PR001_g9204</name>
</gene>
<feature type="compositionally biased region" description="Polar residues" evidence="1">
    <location>
        <begin position="434"/>
        <end position="457"/>
    </location>
</feature>
<dbReference type="Pfam" id="PF00856">
    <property type="entry name" value="SET"/>
    <property type="match status" value="1"/>
</dbReference>
<comment type="caution">
    <text evidence="3">The sequence shown here is derived from an EMBL/GenBank/DDBJ whole genome shotgun (WGS) entry which is preliminary data.</text>
</comment>
<sequence>MKAGYDGSFRQESMAFSSPEVIVIDDSSDDEEQVLAFPSEEHPVKSEFDDPLPGSRGEAARDGLGAHTESSASTVDHHDVDDCPSAKKRLRELFRSSVGPFSDEKAAAALALKSRHAKRAPPPTRLNSTIRKVAVRRNSESVGELPVTPSPPPDAKAMIQSSPISKFAEATRSLTAQATAAAPAKIFVDAPWPPRVAYLHDYYNPKAIKLPYVHHFGDCGCDDPCKIDTCRNARMNLLCTDSCCIWEELCSNRPRESPKVKVMQDAKTCQYAVEVLGEYLGQLRCIPKDPSRRTRNKGFMLRMHVRTDGAQEQCVGIDAQHLGGRMRFANHSCVANAQFFEVANGRRHTVVVVSTQDILPGAVVFVNYGKDLCSVFITTDDDEEEDGQQPREGCQTPRPPLGPPGSSAGLMQSTSSAAASALQAGSSRECDESGSASQDGTSSDNFGGYESTGTLPFSLSDDDGSSADDMFSLEEAFKAAAKPSAKGVLKPKVVSGAAAKMASQSAKARITTDANKTKKSKTTPTTGASAQSSTTSSTKQPTTADARERLRYPKLSDTSDRLGGVNLADMRDAMKKRPYEEFEEASYTKQKRLKAEKAAAELKRQLSTVEQTAAGSGTDLIKTIMVLRADAERVDMERRREERQADREAMEERRREDRREARQHMQDMLLMLASLRNGAIPSVSL</sequence>